<comment type="caution">
    <text evidence="1">The sequence shown here is derived from an EMBL/GenBank/DDBJ whole genome shotgun (WGS) entry which is preliminary data.</text>
</comment>
<evidence type="ECO:0000313" key="1">
    <source>
        <dbReference type="EMBL" id="GAA0918585.1"/>
    </source>
</evidence>
<dbReference type="EMBL" id="BAAAHQ010000007">
    <property type="protein sequence ID" value="GAA0918585.1"/>
    <property type="molecule type" value="Genomic_DNA"/>
</dbReference>
<accession>A0ABN1NWW0</accession>
<dbReference type="RefSeq" id="WP_343949037.1">
    <property type="nucleotide sequence ID" value="NZ_BAAAHQ010000007.1"/>
</dbReference>
<name>A0ABN1NWW0_9ACTN</name>
<organism evidence="1 2">
    <name type="scientific">Nonomuraea longicatena</name>
    <dbReference type="NCBI Taxonomy" id="83682"/>
    <lineage>
        <taxon>Bacteria</taxon>
        <taxon>Bacillati</taxon>
        <taxon>Actinomycetota</taxon>
        <taxon>Actinomycetes</taxon>
        <taxon>Streptosporangiales</taxon>
        <taxon>Streptosporangiaceae</taxon>
        <taxon>Nonomuraea</taxon>
    </lineage>
</organism>
<reference evidence="1 2" key="1">
    <citation type="journal article" date="2019" name="Int. J. Syst. Evol. Microbiol.">
        <title>The Global Catalogue of Microorganisms (GCM) 10K type strain sequencing project: providing services to taxonomists for standard genome sequencing and annotation.</title>
        <authorList>
            <consortium name="The Broad Institute Genomics Platform"/>
            <consortium name="The Broad Institute Genome Sequencing Center for Infectious Disease"/>
            <person name="Wu L."/>
            <person name="Ma J."/>
        </authorList>
    </citation>
    <scope>NUCLEOTIDE SEQUENCE [LARGE SCALE GENOMIC DNA]</scope>
    <source>
        <strain evidence="1 2">JCM 11136</strain>
    </source>
</reference>
<proteinExistence type="predicted"/>
<keyword evidence="2" id="KW-1185">Reference proteome</keyword>
<sequence length="131" mass="14862">MTTPTRTDWRGNPYTIGTTVLYARRVNSSSEIAEGVVIDIHDVVRGRRTYRWVRADPDNPIHQTITGRDRQTRVIIQPTGRESKSWRLNTRQVRDENGIGLYDEHGSPLFEPVTHSPVTLTALANITVITP</sequence>
<protein>
    <submittedName>
        <fullName evidence="1">Uncharacterized protein</fullName>
    </submittedName>
</protein>
<gene>
    <name evidence="1" type="ORF">GCM10009560_15660</name>
</gene>
<dbReference type="Proteomes" id="UP001501578">
    <property type="component" value="Unassembled WGS sequence"/>
</dbReference>
<evidence type="ECO:0000313" key="2">
    <source>
        <dbReference type="Proteomes" id="UP001501578"/>
    </source>
</evidence>